<protein>
    <submittedName>
        <fullName evidence="1">YccJ family protein</fullName>
    </submittedName>
</protein>
<evidence type="ECO:0000313" key="1">
    <source>
        <dbReference type="EMBL" id="WFN96042.1"/>
    </source>
</evidence>
<evidence type="ECO:0000313" key="2">
    <source>
        <dbReference type="Proteomes" id="UP001222680"/>
    </source>
</evidence>
<dbReference type="RefSeq" id="WP_015870973.1">
    <property type="nucleotide sequence ID" value="NZ_AP028097.1"/>
</dbReference>
<keyword evidence="2" id="KW-1185">Reference proteome</keyword>
<dbReference type="Proteomes" id="UP001222680">
    <property type="component" value="Chromosome"/>
</dbReference>
<proteinExistence type="predicted"/>
<name>A0ABY8GEW1_EDWIC</name>
<dbReference type="GeneID" id="69538610"/>
<organism evidence="1 2">
    <name type="scientific">Edwardsiella ictaluri</name>
    <dbReference type="NCBI Taxonomy" id="67780"/>
    <lineage>
        <taxon>Bacteria</taxon>
        <taxon>Pseudomonadati</taxon>
        <taxon>Pseudomonadota</taxon>
        <taxon>Gammaproteobacteria</taxon>
        <taxon>Enterobacterales</taxon>
        <taxon>Hafniaceae</taxon>
        <taxon>Edwardsiella</taxon>
    </lineage>
</organism>
<dbReference type="EMBL" id="CP092014">
    <property type="protein sequence ID" value="WFN96042.1"/>
    <property type="molecule type" value="Genomic_DNA"/>
</dbReference>
<accession>A0ABY8GEW1</accession>
<dbReference type="InterPro" id="IPR025600">
    <property type="entry name" value="YccJ"/>
</dbReference>
<dbReference type="Pfam" id="PF13993">
    <property type="entry name" value="YccJ"/>
    <property type="match status" value="1"/>
</dbReference>
<gene>
    <name evidence="1" type="ORF">MAY91_14665</name>
</gene>
<sequence length="71" mass="8156">MTKPHHIAEWARVRETSLEIAEAIFELAHGDETLAQQIWEEGNDDVLSRAFAKTDQDQLYWGDETISRADV</sequence>
<dbReference type="NCBIfam" id="NF007554">
    <property type="entry name" value="PRK10174.1"/>
    <property type="match status" value="1"/>
</dbReference>
<reference evidence="1 2" key="1">
    <citation type="submission" date="2022-02" db="EMBL/GenBank/DDBJ databases">
        <title>Phenotypic, genotypic and serological characterization of Edwardsiella ictaluri from catfish and ornamental fish species.</title>
        <authorList>
            <person name="Rose D."/>
            <person name="Tekedar H.C."/>
            <person name="Waldbieser G.C."/>
            <person name="Aarattuthodi S."/>
            <person name="Griffin M.J."/>
        </authorList>
    </citation>
    <scope>NUCLEOTIDE SEQUENCE [LARGE SCALE GENOMIC DNA]</scope>
    <source>
        <strain evidence="1 2">13 TAL-140 K3</strain>
    </source>
</reference>